<evidence type="ECO:0000256" key="8">
    <source>
        <dbReference type="SAM" id="MobiDB-lite"/>
    </source>
</evidence>
<dbReference type="RefSeq" id="WP_094550189.1">
    <property type="nucleotide sequence ID" value="NZ_MQWB01000001.1"/>
</dbReference>
<keyword evidence="5 9" id="KW-1133">Transmembrane helix</keyword>
<dbReference type="EMBL" id="MQWB01000001">
    <property type="protein sequence ID" value="OZC04095.1"/>
    <property type="molecule type" value="Genomic_DNA"/>
</dbReference>
<evidence type="ECO:0000256" key="4">
    <source>
        <dbReference type="ARBA" id="ARBA00022692"/>
    </source>
</evidence>
<evidence type="ECO:0000313" key="11">
    <source>
        <dbReference type="EMBL" id="OZC04095.1"/>
    </source>
</evidence>
<protein>
    <recommendedName>
        <fullName evidence="10">POTRA domain-containing protein</fullName>
    </recommendedName>
</protein>
<dbReference type="InParanoid" id="A0A259U234"/>
<dbReference type="InterPro" id="IPR034746">
    <property type="entry name" value="POTRA"/>
</dbReference>
<dbReference type="Proteomes" id="UP000216446">
    <property type="component" value="Unassembled WGS sequence"/>
</dbReference>
<sequence length="326" mass="34379">MAKRTSKTLTAQQQDRRRKLRKIGRALGLVALCVGLVAAWVWHRTLPLEEVRVVGTHRAAPEDVSTLAGVAPDEAVPVALYGIDLALVADRVRRHPWVREARLRRLPTGSLRIAVEERTPVALVLDADGRPHHYLDAVGFAMPVPASGAETEDVPLLRGRLPAYHPTQPIRNAGIRELLGALASADDGVDALISEVVWSESGATLYTEPVAGRGTIPVRLGRTGHADALTRLGAFWEQAVLTRPDVPLRLVDLRFAGQVVAQEILPPTRSAGGTSPEASGDTPTPAPARGSGDAGTTPSEALEPAAEGPGSGSTPVASPTPTPPNS</sequence>
<evidence type="ECO:0000256" key="9">
    <source>
        <dbReference type="SAM" id="Phobius"/>
    </source>
</evidence>
<keyword evidence="12" id="KW-1185">Reference proteome</keyword>
<name>A0A259U234_9BACT</name>
<dbReference type="PANTHER" id="PTHR35851:SF1">
    <property type="entry name" value="CELL DIVISION PROTEIN FTSQ"/>
    <property type="match status" value="1"/>
</dbReference>
<evidence type="ECO:0000256" key="7">
    <source>
        <dbReference type="ARBA" id="ARBA00023306"/>
    </source>
</evidence>
<feature type="transmembrane region" description="Helical" evidence="9">
    <location>
        <begin position="23"/>
        <end position="42"/>
    </location>
</feature>
<evidence type="ECO:0000256" key="2">
    <source>
        <dbReference type="ARBA" id="ARBA00022475"/>
    </source>
</evidence>
<dbReference type="InterPro" id="IPR026579">
    <property type="entry name" value="FtsQ"/>
</dbReference>
<comment type="caution">
    <text evidence="11">The sequence shown here is derived from an EMBL/GenBank/DDBJ whole genome shotgun (WGS) entry which is preliminary data.</text>
</comment>
<evidence type="ECO:0000256" key="1">
    <source>
        <dbReference type="ARBA" id="ARBA00004370"/>
    </source>
</evidence>
<evidence type="ECO:0000256" key="5">
    <source>
        <dbReference type="ARBA" id="ARBA00022989"/>
    </source>
</evidence>
<dbReference type="AlphaFoldDB" id="A0A259U234"/>
<dbReference type="PANTHER" id="PTHR35851">
    <property type="entry name" value="CELL DIVISION PROTEIN FTSQ"/>
    <property type="match status" value="1"/>
</dbReference>
<keyword evidence="4 9" id="KW-0812">Transmembrane</keyword>
<dbReference type="InterPro" id="IPR013685">
    <property type="entry name" value="POTRA_FtsQ_type"/>
</dbReference>
<keyword evidence="2" id="KW-1003">Cell membrane</keyword>
<reference evidence="11 12" key="1">
    <citation type="submission" date="2016-11" db="EMBL/GenBank/DDBJ databases">
        <title>Study of marine rhodopsin-containing bacteria.</title>
        <authorList>
            <person name="Yoshizawa S."/>
            <person name="Kumagai Y."/>
            <person name="Kogure K."/>
        </authorList>
    </citation>
    <scope>NUCLEOTIDE SEQUENCE [LARGE SCALE GENOMIC DNA]</scope>
    <source>
        <strain evidence="11 12">SG-29</strain>
    </source>
</reference>
<comment type="subcellular location">
    <subcellularLocation>
        <location evidence="1">Membrane</location>
    </subcellularLocation>
</comment>
<evidence type="ECO:0000256" key="3">
    <source>
        <dbReference type="ARBA" id="ARBA00022618"/>
    </source>
</evidence>
<dbReference type="GO" id="GO:0090529">
    <property type="term" value="P:cell septum assembly"/>
    <property type="evidence" value="ECO:0007669"/>
    <property type="project" value="InterPro"/>
</dbReference>
<dbReference type="Gene3D" id="3.10.20.310">
    <property type="entry name" value="membrane protein fhac"/>
    <property type="match status" value="1"/>
</dbReference>
<evidence type="ECO:0000313" key="12">
    <source>
        <dbReference type="Proteomes" id="UP000216446"/>
    </source>
</evidence>
<proteinExistence type="predicted"/>
<keyword evidence="6 9" id="KW-0472">Membrane</keyword>
<dbReference type="Pfam" id="PF08478">
    <property type="entry name" value="POTRA_1"/>
    <property type="match status" value="1"/>
</dbReference>
<keyword evidence="3" id="KW-0132">Cell division</keyword>
<dbReference type="OrthoDB" id="1523641at2"/>
<organism evidence="11 12">
    <name type="scientific">Rubricoccus marinus</name>
    <dbReference type="NCBI Taxonomy" id="716817"/>
    <lineage>
        <taxon>Bacteria</taxon>
        <taxon>Pseudomonadati</taxon>
        <taxon>Rhodothermota</taxon>
        <taxon>Rhodothermia</taxon>
        <taxon>Rhodothermales</taxon>
        <taxon>Rubricoccaceae</taxon>
        <taxon>Rubricoccus</taxon>
    </lineage>
</organism>
<keyword evidence="7" id="KW-0131">Cell cycle</keyword>
<evidence type="ECO:0000256" key="6">
    <source>
        <dbReference type="ARBA" id="ARBA00023136"/>
    </source>
</evidence>
<dbReference type="GO" id="GO:0016020">
    <property type="term" value="C:membrane"/>
    <property type="evidence" value="ECO:0007669"/>
    <property type="project" value="UniProtKB-SubCell"/>
</dbReference>
<gene>
    <name evidence="11" type="ORF">BSZ36_14555</name>
</gene>
<feature type="region of interest" description="Disordered" evidence="8">
    <location>
        <begin position="266"/>
        <end position="326"/>
    </location>
</feature>
<accession>A0A259U234</accession>
<dbReference type="PROSITE" id="PS51779">
    <property type="entry name" value="POTRA"/>
    <property type="match status" value="1"/>
</dbReference>
<feature type="domain" description="POTRA" evidence="10">
    <location>
        <begin position="46"/>
        <end position="118"/>
    </location>
</feature>
<evidence type="ECO:0000259" key="10">
    <source>
        <dbReference type="PROSITE" id="PS51779"/>
    </source>
</evidence>